<name>A0AAE0S1L1_9BIVA</name>
<proteinExistence type="predicted"/>
<comment type="caution">
    <text evidence="1">The sequence shown here is derived from an EMBL/GenBank/DDBJ whole genome shotgun (WGS) entry which is preliminary data.</text>
</comment>
<keyword evidence="2" id="KW-1185">Reference proteome</keyword>
<dbReference type="AlphaFoldDB" id="A0AAE0S1L1"/>
<organism evidence="1 2">
    <name type="scientific">Potamilus streckersoni</name>
    <dbReference type="NCBI Taxonomy" id="2493646"/>
    <lineage>
        <taxon>Eukaryota</taxon>
        <taxon>Metazoa</taxon>
        <taxon>Spiralia</taxon>
        <taxon>Lophotrochozoa</taxon>
        <taxon>Mollusca</taxon>
        <taxon>Bivalvia</taxon>
        <taxon>Autobranchia</taxon>
        <taxon>Heteroconchia</taxon>
        <taxon>Palaeoheterodonta</taxon>
        <taxon>Unionida</taxon>
        <taxon>Unionoidea</taxon>
        <taxon>Unionidae</taxon>
        <taxon>Ambleminae</taxon>
        <taxon>Lampsilini</taxon>
        <taxon>Potamilus</taxon>
    </lineage>
</organism>
<gene>
    <name evidence="1" type="ORF">CHS0354_026119</name>
</gene>
<protein>
    <submittedName>
        <fullName evidence="1">Uncharacterized protein</fullName>
    </submittedName>
</protein>
<sequence length="112" mass="13481">MPSQKNTSVLFQHTGEHQDSQNPMCFDFDSWPMNLFWSVEVIRLESERVEYVWIDTITLLVLRLLHIALNFWKHLHRNFVCSLIYSSAAQFFDVYRLTRFVGQQRKLVRPMM</sequence>
<dbReference type="EMBL" id="JAEAOA010001560">
    <property type="protein sequence ID" value="KAK3583535.1"/>
    <property type="molecule type" value="Genomic_DNA"/>
</dbReference>
<accession>A0AAE0S1L1</accession>
<reference evidence="1" key="3">
    <citation type="submission" date="2023-05" db="EMBL/GenBank/DDBJ databases">
        <authorList>
            <person name="Smith C.H."/>
        </authorList>
    </citation>
    <scope>NUCLEOTIDE SEQUENCE</scope>
    <source>
        <strain evidence="1">CHS0354</strain>
        <tissue evidence="1">Mantle</tissue>
    </source>
</reference>
<reference evidence="1" key="2">
    <citation type="journal article" date="2021" name="Genome Biol. Evol.">
        <title>Developing a high-quality reference genome for a parasitic bivalve with doubly uniparental inheritance (Bivalvia: Unionida).</title>
        <authorList>
            <person name="Smith C.H."/>
        </authorList>
    </citation>
    <scope>NUCLEOTIDE SEQUENCE</scope>
    <source>
        <strain evidence="1">CHS0354</strain>
        <tissue evidence="1">Mantle</tissue>
    </source>
</reference>
<dbReference type="Proteomes" id="UP001195483">
    <property type="component" value="Unassembled WGS sequence"/>
</dbReference>
<evidence type="ECO:0000313" key="2">
    <source>
        <dbReference type="Proteomes" id="UP001195483"/>
    </source>
</evidence>
<reference evidence="1" key="1">
    <citation type="journal article" date="2021" name="Genome Biol. Evol.">
        <title>A High-Quality Reference Genome for a Parasitic Bivalve with Doubly Uniparental Inheritance (Bivalvia: Unionida).</title>
        <authorList>
            <person name="Smith C.H."/>
        </authorList>
    </citation>
    <scope>NUCLEOTIDE SEQUENCE</scope>
    <source>
        <strain evidence="1">CHS0354</strain>
    </source>
</reference>
<evidence type="ECO:0000313" key="1">
    <source>
        <dbReference type="EMBL" id="KAK3583535.1"/>
    </source>
</evidence>